<name>A0ABV1IRE6_9FIRM</name>
<reference evidence="1 2" key="1">
    <citation type="submission" date="2024-04" db="EMBL/GenBank/DDBJ databases">
        <title>Human intestinal bacterial collection.</title>
        <authorList>
            <person name="Pauvert C."/>
            <person name="Hitch T.C.A."/>
            <person name="Clavel T."/>
        </authorList>
    </citation>
    <scope>NUCLEOTIDE SEQUENCE [LARGE SCALE GENOMIC DNA]</scope>
    <source>
        <strain evidence="1 2">CLA-AA-H249</strain>
    </source>
</reference>
<evidence type="ECO:0000313" key="1">
    <source>
        <dbReference type="EMBL" id="MEQ2709795.1"/>
    </source>
</evidence>
<organism evidence="1 2">
    <name type="scientific">Anaerostipes amylophilus</name>
    <dbReference type="NCBI Taxonomy" id="2981779"/>
    <lineage>
        <taxon>Bacteria</taxon>
        <taxon>Bacillati</taxon>
        <taxon>Bacillota</taxon>
        <taxon>Clostridia</taxon>
        <taxon>Lachnospirales</taxon>
        <taxon>Lachnospiraceae</taxon>
        <taxon>Anaerostipes</taxon>
    </lineage>
</organism>
<dbReference type="Proteomes" id="UP001482154">
    <property type="component" value="Unassembled WGS sequence"/>
</dbReference>
<comment type="caution">
    <text evidence="1">The sequence shown here is derived from an EMBL/GenBank/DDBJ whole genome shotgun (WGS) entry which is preliminary data.</text>
</comment>
<dbReference type="EMBL" id="JBBNIN010000001">
    <property type="protein sequence ID" value="MEQ2709795.1"/>
    <property type="molecule type" value="Genomic_DNA"/>
</dbReference>
<protein>
    <submittedName>
        <fullName evidence="1">Uncharacterized protein</fullName>
    </submittedName>
</protein>
<sequence>MADREGLGNLPIFDTEIRTSRELIAQEQRQEDDYQYIIRMYSALAREILDQIEDACDQMEYDGSRMFDEYMDRTMLLSMADKIYDKMNYQEKEDCPKQERKLHQMIVILIGGEIYHRRCRYRTKKNMFRS</sequence>
<evidence type="ECO:0000313" key="2">
    <source>
        <dbReference type="Proteomes" id="UP001482154"/>
    </source>
</evidence>
<accession>A0ABV1IRE6</accession>
<keyword evidence="2" id="KW-1185">Reference proteome</keyword>
<gene>
    <name evidence="1" type="ORF">AAAU51_01160</name>
</gene>
<proteinExistence type="predicted"/>
<dbReference type="RefSeq" id="WP_022375492.1">
    <property type="nucleotide sequence ID" value="NZ_JAOQJG010000005.1"/>
</dbReference>